<feature type="domain" description="Helicase ATP-binding" evidence="2">
    <location>
        <begin position="276"/>
        <end position="431"/>
    </location>
</feature>
<dbReference type="Pfam" id="PF00176">
    <property type="entry name" value="SNF2-rel_dom"/>
    <property type="match status" value="1"/>
</dbReference>
<dbReference type="Proteomes" id="UP000887578">
    <property type="component" value="Unplaced"/>
</dbReference>
<reference evidence="4" key="1">
    <citation type="submission" date="2022-11" db="UniProtKB">
        <authorList>
            <consortium name="WormBaseParasite"/>
        </authorList>
    </citation>
    <scope>IDENTIFICATION</scope>
</reference>
<organism evidence="3 4">
    <name type="scientific">Panagrolaimus davidi</name>
    <dbReference type="NCBI Taxonomy" id="227884"/>
    <lineage>
        <taxon>Eukaryota</taxon>
        <taxon>Metazoa</taxon>
        <taxon>Ecdysozoa</taxon>
        <taxon>Nematoda</taxon>
        <taxon>Chromadorea</taxon>
        <taxon>Rhabditida</taxon>
        <taxon>Tylenchina</taxon>
        <taxon>Panagrolaimomorpha</taxon>
        <taxon>Panagrolaimoidea</taxon>
        <taxon>Panagrolaimidae</taxon>
        <taxon>Panagrolaimus</taxon>
    </lineage>
</organism>
<feature type="region of interest" description="Disordered" evidence="1">
    <location>
        <begin position="1"/>
        <end position="27"/>
    </location>
</feature>
<dbReference type="Gene3D" id="3.40.50.10810">
    <property type="entry name" value="Tandem AAA-ATPase domain"/>
    <property type="match status" value="1"/>
</dbReference>
<proteinExistence type="predicted"/>
<evidence type="ECO:0000313" key="3">
    <source>
        <dbReference type="Proteomes" id="UP000887578"/>
    </source>
</evidence>
<dbReference type="InterPro" id="IPR050496">
    <property type="entry name" value="SNF2_RAD54_helicase_repair"/>
</dbReference>
<dbReference type="WBParaSite" id="PDA_v2.g6235.t1">
    <property type="protein sequence ID" value="PDA_v2.g6235.t1"/>
    <property type="gene ID" value="PDA_v2.g6235"/>
</dbReference>
<evidence type="ECO:0000313" key="4">
    <source>
        <dbReference type="WBParaSite" id="PDA_v2.g6235.t1"/>
    </source>
</evidence>
<feature type="compositionally biased region" description="Acidic residues" evidence="1">
    <location>
        <begin position="10"/>
        <end position="25"/>
    </location>
</feature>
<feature type="region of interest" description="Disordered" evidence="1">
    <location>
        <begin position="114"/>
        <end position="203"/>
    </location>
</feature>
<feature type="compositionally biased region" description="Low complexity" evidence="1">
    <location>
        <begin position="135"/>
        <end position="144"/>
    </location>
</feature>
<dbReference type="SUPFAM" id="SSF52540">
    <property type="entry name" value="P-loop containing nucleoside triphosphate hydrolases"/>
    <property type="match status" value="1"/>
</dbReference>
<dbReference type="GO" id="GO:0008094">
    <property type="term" value="F:ATP-dependent activity, acting on DNA"/>
    <property type="evidence" value="ECO:0007669"/>
    <property type="project" value="TreeGrafter"/>
</dbReference>
<sequence>MAGEEKNEVETIEDGEIMDSDDAEAADTPAVFNRNAIETDELELANLPGVQAYSATTLERGLVDQATNAFVKTSNDPQKSKPQSQILDFDDQIATGELTPFELLQRNNQEKLQRIKDAYAKEKTAGKTKKRKSDPTPSTSTSASKRSRKIKQELRDDDEEDSTYTPDTEVDDEDDDWLEEDESEVDKAPKKKGKNRGKTLLSKGRDLTKKIKDDGNDADYNERIRKYQDSASIESGDSSLGTEDEEYHELENNFKINAAVWNKLYKYQKTGVRWLHELHEHCIGGILADEMGLGKTVQIALFLRSIAESNVKSRIFDYSGLGPTLIVCPATLMHQWVKELNTWFPLCRVFIFHSSGSFHGRKDDLIQKMAVKRKNGSVMITSYDTFAIEIDLFSRIDWYYAILDEGHKIRNPNARVTLAVKELRTPHRLILNLDH</sequence>
<name>A0A914QQS6_9BILA</name>
<dbReference type="InterPro" id="IPR027417">
    <property type="entry name" value="P-loop_NTPase"/>
</dbReference>
<dbReference type="AlphaFoldDB" id="A0A914QQS6"/>
<dbReference type="PANTHER" id="PTHR45629:SF7">
    <property type="entry name" value="DNA EXCISION REPAIR PROTEIN ERCC-6-RELATED"/>
    <property type="match status" value="1"/>
</dbReference>
<dbReference type="InterPro" id="IPR038718">
    <property type="entry name" value="SNF2-like_sf"/>
</dbReference>
<feature type="compositionally biased region" description="Basic and acidic residues" evidence="1">
    <location>
        <begin position="114"/>
        <end position="125"/>
    </location>
</feature>
<feature type="compositionally biased region" description="Acidic residues" evidence="1">
    <location>
        <begin position="155"/>
        <end position="184"/>
    </location>
</feature>
<keyword evidence="3" id="KW-1185">Reference proteome</keyword>
<dbReference type="GO" id="GO:0006283">
    <property type="term" value="P:transcription-coupled nucleotide-excision repair"/>
    <property type="evidence" value="ECO:0007669"/>
    <property type="project" value="TreeGrafter"/>
</dbReference>
<evidence type="ECO:0000259" key="2">
    <source>
        <dbReference type="PROSITE" id="PS51192"/>
    </source>
</evidence>
<dbReference type="InterPro" id="IPR000330">
    <property type="entry name" value="SNF2_N"/>
</dbReference>
<dbReference type="PROSITE" id="PS51192">
    <property type="entry name" value="HELICASE_ATP_BIND_1"/>
    <property type="match status" value="1"/>
</dbReference>
<dbReference type="SMART" id="SM00487">
    <property type="entry name" value="DEXDc"/>
    <property type="match status" value="1"/>
</dbReference>
<dbReference type="GO" id="GO:0005634">
    <property type="term" value="C:nucleus"/>
    <property type="evidence" value="ECO:0007669"/>
    <property type="project" value="TreeGrafter"/>
</dbReference>
<dbReference type="PANTHER" id="PTHR45629">
    <property type="entry name" value="SNF2/RAD54 FAMILY MEMBER"/>
    <property type="match status" value="1"/>
</dbReference>
<dbReference type="InterPro" id="IPR014001">
    <property type="entry name" value="Helicase_ATP-bd"/>
</dbReference>
<evidence type="ECO:0000256" key="1">
    <source>
        <dbReference type="SAM" id="MobiDB-lite"/>
    </source>
</evidence>
<protein>
    <submittedName>
        <fullName evidence="4">Helicase ATP-binding domain-containing protein</fullName>
    </submittedName>
</protein>
<dbReference type="GO" id="GO:0005524">
    <property type="term" value="F:ATP binding"/>
    <property type="evidence" value="ECO:0007669"/>
    <property type="project" value="InterPro"/>
</dbReference>
<accession>A0A914QQS6</accession>